<dbReference type="RefSeq" id="WP_318786440.1">
    <property type="nucleotide sequence ID" value="NZ_JAWDKC010000030.1"/>
</dbReference>
<reference evidence="3 4" key="1">
    <citation type="submission" date="2023-06" db="EMBL/GenBank/DDBJ databases">
        <title>Genome sequence of Methanimicrococcus sp. At1.</title>
        <authorList>
            <person name="Protasov E."/>
            <person name="Platt K."/>
            <person name="Poehlein A."/>
            <person name="Daniel R."/>
            <person name="Brune A."/>
        </authorList>
    </citation>
    <scope>NUCLEOTIDE SEQUENCE [LARGE SCALE GENOMIC DNA]</scope>
    <source>
        <strain evidence="3 4">At1</strain>
    </source>
</reference>
<dbReference type="PANTHER" id="PTHR37811:SF2">
    <property type="entry name" value="ABM DOMAIN-CONTAINING PROTEIN"/>
    <property type="match status" value="1"/>
</dbReference>
<dbReference type="PANTHER" id="PTHR37811">
    <property type="entry name" value="BLL5343 PROTEIN"/>
    <property type="match status" value="1"/>
</dbReference>
<organism evidence="3 4">
    <name type="scientific">Methanimicrococcus hacksteinii</name>
    <dbReference type="NCBI Taxonomy" id="3028293"/>
    <lineage>
        <taxon>Archaea</taxon>
        <taxon>Methanobacteriati</taxon>
        <taxon>Methanobacteriota</taxon>
        <taxon>Stenosarchaea group</taxon>
        <taxon>Methanomicrobia</taxon>
        <taxon>Methanosarcinales</taxon>
        <taxon>Methanosarcinaceae</taxon>
        <taxon>Methanimicrococcus</taxon>
    </lineage>
</organism>
<protein>
    <recommendedName>
        <fullName evidence="2">ABM domain-containing protein</fullName>
    </recommendedName>
</protein>
<gene>
    <name evidence="3" type="ORF">MmiAt1_16080</name>
</gene>
<comment type="caution">
    <text evidence="3">The sequence shown here is derived from an EMBL/GenBank/DDBJ whole genome shotgun (WGS) entry which is preliminary data.</text>
</comment>
<evidence type="ECO:0000259" key="2">
    <source>
        <dbReference type="PROSITE" id="PS51725"/>
    </source>
</evidence>
<keyword evidence="4" id="KW-1185">Reference proteome</keyword>
<evidence type="ECO:0000313" key="4">
    <source>
        <dbReference type="Proteomes" id="UP001272052"/>
    </source>
</evidence>
<accession>A0ABU3VRG2</accession>
<dbReference type="Proteomes" id="UP001272052">
    <property type="component" value="Unassembled WGS sequence"/>
</dbReference>
<dbReference type="Gene3D" id="3.30.70.100">
    <property type="match status" value="1"/>
</dbReference>
<evidence type="ECO:0000313" key="3">
    <source>
        <dbReference type="EMBL" id="MDV0446002.1"/>
    </source>
</evidence>
<dbReference type="InterPro" id="IPR052936">
    <property type="entry name" value="Jasmonate_Hydroxylase-like"/>
</dbReference>
<feature type="region of interest" description="Disordered" evidence="1">
    <location>
        <begin position="99"/>
        <end position="120"/>
    </location>
</feature>
<feature type="compositionally biased region" description="Polar residues" evidence="1">
    <location>
        <begin position="110"/>
        <end position="120"/>
    </location>
</feature>
<name>A0ABU3VRG2_9EURY</name>
<dbReference type="InterPro" id="IPR011008">
    <property type="entry name" value="Dimeric_a/b-barrel"/>
</dbReference>
<dbReference type="InterPro" id="IPR007138">
    <property type="entry name" value="ABM_dom"/>
</dbReference>
<sequence length="120" mass="13807">MILVIFEVTIKEGCTDDYLAAAAKLKEKLAEAKGFIRAERFQSLAEERKLLSLSVWENEEAVNEWRNLPEHRQRQQQGHDVLFESYTITIASALRSYTETDRQEAPADSTCITNCQKQNE</sequence>
<feature type="domain" description="ABM" evidence="2">
    <location>
        <begin position="2"/>
        <end position="90"/>
    </location>
</feature>
<evidence type="ECO:0000256" key="1">
    <source>
        <dbReference type="SAM" id="MobiDB-lite"/>
    </source>
</evidence>
<dbReference type="SUPFAM" id="SSF54909">
    <property type="entry name" value="Dimeric alpha+beta barrel"/>
    <property type="match status" value="1"/>
</dbReference>
<proteinExistence type="predicted"/>
<dbReference type="EMBL" id="JAWDKC010000030">
    <property type="protein sequence ID" value="MDV0446002.1"/>
    <property type="molecule type" value="Genomic_DNA"/>
</dbReference>
<dbReference type="Pfam" id="PF03992">
    <property type="entry name" value="ABM"/>
    <property type="match status" value="1"/>
</dbReference>
<dbReference type="PROSITE" id="PS51725">
    <property type="entry name" value="ABM"/>
    <property type="match status" value="1"/>
</dbReference>